<dbReference type="RefSeq" id="XP_018111617.1">
    <property type="nucleotide sequence ID" value="XM_018256128.2"/>
</dbReference>
<dbReference type="GO" id="GO:0003713">
    <property type="term" value="F:transcription coactivator activity"/>
    <property type="evidence" value="ECO:0000318"/>
    <property type="project" value="GO_Central"/>
</dbReference>
<proteinExistence type="predicted"/>
<dbReference type="OrthoDB" id="10047851at2759"/>
<keyword evidence="11" id="KW-0675">Receptor</keyword>
<dbReference type="InterPro" id="IPR012677">
    <property type="entry name" value="Nucleotide-bd_a/b_plait_sf"/>
</dbReference>
<evidence type="ECO:0000313" key="10">
    <source>
        <dbReference type="Proteomes" id="UP000186698"/>
    </source>
</evidence>
<feature type="compositionally biased region" description="Acidic residues" evidence="9">
    <location>
        <begin position="234"/>
        <end position="245"/>
    </location>
</feature>
<feature type="region of interest" description="Disordered" evidence="9">
    <location>
        <begin position="663"/>
        <end position="682"/>
    </location>
</feature>
<comment type="subcellular location">
    <subcellularLocation>
        <location evidence="1">Nucleus</location>
    </subcellularLocation>
</comment>
<evidence type="ECO:0000256" key="4">
    <source>
        <dbReference type="ARBA" id="ARBA00023015"/>
    </source>
</evidence>
<feature type="region of interest" description="Disordered" evidence="9">
    <location>
        <begin position="217"/>
        <end position="267"/>
    </location>
</feature>
<evidence type="ECO:0000256" key="1">
    <source>
        <dbReference type="ARBA" id="ARBA00004123"/>
    </source>
</evidence>
<organism evidence="10 11">
    <name type="scientific">Xenopus laevis</name>
    <name type="common">African clawed frog</name>
    <dbReference type="NCBI Taxonomy" id="8355"/>
    <lineage>
        <taxon>Eukaryota</taxon>
        <taxon>Metazoa</taxon>
        <taxon>Chordata</taxon>
        <taxon>Craniata</taxon>
        <taxon>Vertebrata</taxon>
        <taxon>Euteleostomi</taxon>
        <taxon>Amphibia</taxon>
        <taxon>Batrachia</taxon>
        <taxon>Anura</taxon>
        <taxon>Pipoidea</taxon>
        <taxon>Pipidae</taxon>
        <taxon>Xenopodinae</taxon>
        <taxon>Xenopus</taxon>
        <taxon>Xenopus</taxon>
    </lineage>
</organism>
<keyword evidence="6" id="KW-0804">Transcription</keyword>
<dbReference type="Proteomes" id="UP000186698">
    <property type="component" value="Chromosome 3S"/>
</dbReference>
<keyword evidence="5" id="KW-0010">Activator</keyword>
<feature type="region of interest" description="Disordered" evidence="9">
    <location>
        <begin position="157"/>
        <end position="199"/>
    </location>
</feature>
<dbReference type="GeneID" id="108713242"/>
<evidence type="ECO:0000256" key="2">
    <source>
        <dbReference type="ARBA" id="ARBA00022553"/>
    </source>
</evidence>
<dbReference type="STRING" id="8355.A0A1L8GV64"/>
<accession>A0A1L8GV64</accession>
<keyword evidence="3 8" id="KW-0694">RNA-binding</keyword>
<dbReference type="PROSITE" id="PS50102">
    <property type="entry name" value="RRM"/>
    <property type="match status" value="1"/>
</dbReference>
<evidence type="ECO:0000313" key="11">
    <source>
        <dbReference type="RefSeq" id="XP_018111617.1"/>
    </source>
</evidence>
<dbReference type="AGR" id="Xenbase:XB-GENE-6488535"/>
<dbReference type="OMA" id="EPTKPCC"/>
<keyword evidence="4" id="KW-0805">Transcription regulation</keyword>
<dbReference type="PANTHER" id="PTHR15528:SF12">
    <property type="entry name" value="PEROXISOME PROLIFERATOR-ACTIVATED RECEPTOR GAMMA COACTIVATOR 1-BETA"/>
    <property type="match status" value="1"/>
</dbReference>
<evidence type="ECO:0000256" key="9">
    <source>
        <dbReference type="SAM" id="MobiDB-lite"/>
    </source>
</evidence>
<dbReference type="Xenbase" id="XB-GENE-6488535">
    <property type="gene designation" value="ppargc1b.S"/>
</dbReference>
<reference evidence="10" key="1">
    <citation type="submission" date="2024-06" db="UniProtKB">
        <authorList>
            <consortium name="RefSeq"/>
        </authorList>
    </citation>
    <scope>NUCLEOTIDE SEQUENCE [LARGE SCALE GENOMIC DNA]</scope>
    <source>
        <strain evidence="10">J_2021</strain>
    </source>
</reference>
<dbReference type="InterPro" id="IPR034605">
    <property type="entry name" value="PGC-1"/>
</dbReference>
<feature type="region of interest" description="Disordered" evidence="9">
    <location>
        <begin position="296"/>
        <end position="330"/>
    </location>
</feature>
<dbReference type="InterPro" id="IPR035979">
    <property type="entry name" value="RBD_domain_sf"/>
</dbReference>
<dbReference type="PANTHER" id="PTHR15528">
    <property type="entry name" value="PEROXISOME PROLIFERATOR ACTIVATED RECEPTOR GAMMA COACTIVATOR 1 PGC-1 -RELATED"/>
    <property type="match status" value="1"/>
</dbReference>
<feature type="compositionally biased region" description="Basic and acidic residues" evidence="9">
    <location>
        <begin position="773"/>
        <end position="789"/>
    </location>
</feature>
<keyword evidence="10" id="KW-1185">Reference proteome</keyword>
<dbReference type="SMART" id="SM00360">
    <property type="entry name" value="RRM"/>
    <property type="match status" value="1"/>
</dbReference>
<reference evidence="11" key="2">
    <citation type="submission" date="2025-08" db="UniProtKB">
        <authorList>
            <consortium name="RefSeq"/>
        </authorList>
    </citation>
    <scope>IDENTIFICATION</scope>
    <source>
        <strain evidence="11">J_2021</strain>
        <tissue evidence="11">Erythrocytes</tissue>
    </source>
</reference>
<keyword evidence="2" id="KW-0597">Phosphoprotein</keyword>
<dbReference type="Bgee" id="108713242">
    <property type="expression patterns" value="Expressed in stomach and 12 other cell types or tissues"/>
</dbReference>
<evidence type="ECO:0000256" key="5">
    <source>
        <dbReference type="ARBA" id="ARBA00023159"/>
    </source>
</evidence>
<keyword evidence="7" id="KW-0539">Nucleus</keyword>
<dbReference type="KEGG" id="xla:108713242"/>
<name>A0A1L8GV64_XENLA</name>
<dbReference type="PaxDb" id="8355-A0A1L8GV64"/>
<dbReference type="GO" id="GO:0003723">
    <property type="term" value="F:RNA binding"/>
    <property type="evidence" value="ECO:0007669"/>
    <property type="project" value="UniProtKB-UniRule"/>
</dbReference>
<dbReference type="SUPFAM" id="SSF54928">
    <property type="entry name" value="RNA-binding domain, RBD"/>
    <property type="match status" value="1"/>
</dbReference>
<sequence>MADCSALLDEELESFVFNYLTDSPEPGAEPLSLDFPEIDLSQLDASDFDSNTCFNELQWYNDHSENDSSQYSTDDSELLQIIDSENEALLAALTQTLDDIHDDDISLSAFVSSGDDNVCPLPVLSLKPSLAELPMSPESEDELSILKKLLLSPAQTPIAADTQKDGNTRRQGTSKFHPQRANSKVESPTDRPSGFPQAQNRSCTELHRHLVSTPCVPQATSFSKDNNQDCNKEEDSESNEEEEHSEGDPLGTLLTPPPEEQKPQFTCEKEKRAVVDLIRYMHTYCLPVKKHLGSEKHQNSNSLIKRSQLESKPQTNSCPNQGKQLDSRSARVSCPVASKYKWTKPTRARFSILKELLAKDICGDVSKPYRLAQPVYAAFSDACGTNLTKGDTKKDESDLWKPANTAQENLIVKTSQKQENSIYAVRRSSRLNPLFSDWFFDDETSPVICVAQATADCDFLSAAEDICLTTESFRDEGEVAEVEVGQLLDPLDKFLQERDLDEAQIDSVIEQLQPRDNSSCPLPSRNDSAFESRNFEQALTVELCGTAGLTPPTTPPYKPTEEDLYKPEPSHCKMQVTEQHRAINKKTAKKHPERTELFAYLSRTAGPPAQAESQGTKRPFSRSFGDHDYCQVRKVETTFQRKIIRSLDLPSCVETKPKQTFLPVQQQSAGKNKEGTLKGDSKLLKDHEIRASLTKHFGFPDHNLKDESNALFNSPEYDSVFDDSGSECSSPVEDDVCFSPLRSKICLERDSSSKPNRQCYPLKRASPRSFYHTSRDRPRVFRHERDECQGSRQPSQRQIQRKREKAVGEGRMIYIRNLSNSISANELKRRFEVFGEITECRVLSKSRGEKYGFITYRRSEHAALSLQKGASLRKRSEPPFHLSYGGLRHFFWTKYTDLDSNAVEPSSTVKKSKYESMDFDSLLKEAQRSLHR</sequence>
<dbReference type="Gene3D" id="3.30.70.330">
    <property type="match status" value="1"/>
</dbReference>
<feature type="region of interest" description="Disordered" evidence="9">
    <location>
        <begin position="770"/>
        <end position="804"/>
    </location>
</feature>
<dbReference type="AlphaFoldDB" id="A0A1L8GV64"/>
<evidence type="ECO:0000256" key="7">
    <source>
        <dbReference type="ARBA" id="ARBA00023242"/>
    </source>
</evidence>
<dbReference type="Pfam" id="PF00076">
    <property type="entry name" value="RRM_1"/>
    <property type="match status" value="1"/>
</dbReference>
<feature type="compositionally biased region" description="Basic and acidic residues" evidence="9">
    <location>
        <begin position="671"/>
        <end position="682"/>
    </location>
</feature>
<dbReference type="CDD" id="cd12356">
    <property type="entry name" value="RRM_PPARGC1B"/>
    <property type="match status" value="1"/>
</dbReference>
<gene>
    <name evidence="11 12" type="primary">ppargc1b.S</name>
</gene>
<dbReference type="InterPro" id="IPR034177">
    <property type="entry name" value="PPARGC1B_RRM"/>
</dbReference>
<dbReference type="GO" id="GO:0097009">
    <property type="term" value="P:energy homeostasis"/>
    <property type="evidence" value="ECO:0000318"/>
    <property type="project" value="GO_Central"/>
</dbReference>
<evidence type="ECO:0000256" key="6">
    <source>
        <dbReference type="ARBA" id="ARBA00023163"/>
    </source>
</evidence>
<evidence type="ECO:0000256" key="3">
    <source>
        <dbReference type="ARBA" id="ARBA00022884"/>
    </source>
</evidence>
<evidence type="ECO:0000256" key="8">
    <source>
        <dbReference type="PROSITE-ProRule" id="PRU00176"/>
    </source>
</evidence>
<dbReference type="GO" id="GO:0005634">
    <property type="term" value="C:nucleus"/>
    <property type="evidence" value="ECO:0000318"/>
    <property type="project" value="GO_Central"/>
</dbReference>
<feature type="compositionally biased region" description="Polar residues" evidence="9">
    <location>
        <begin position="299"/>
        <end position="324"/>
    </location>
</feature>
<protein>
    <submittedName>
        <fullName evidence="11">Peroxisome proliferator-activated receptor gamma coactivator 1-beta</fullName>
    </submittedName>
</protein>
<dbReference type="GO" id="GO:0045944">
    <property type="term" value="P:positive regulation of transcription by RNA polymerase II"/>
    <property type="evidence" value="ECO:0000318"/>
    <property type="project" value="GO_Central"/>
</dbReference>
<feature type="compositionally biased region" description="Polar residues" evidence="9">
    <location>
        <begin position="169"/>
        <end position="186"/>
    </location>
</feature>
<evidence type="ECO:0000313" key="12">
    <source>
        <dbReference type="Xenbase" id="XB-GENE-6488535"/>
    </source>
</evidence>
<dbReference type="InterPro" id="IPR000504">
    <property type="entry name" value="RRM_dom"/>
</dbReference>
<dbReference type="CTD" id="108713242"/>